<reference evidence="1 2" key="1">
    <citation type="submission" date="2020-08" db="EMBL/GenBank/DDBJ databases">
        <title>Genome public.</title>
        <authorList>
            <person name="Liu C."/>
            <person name="Sun Q."/>
        </authorList>
    </citation>
    <scope>NUCLEOTIDE SEQUENCE [LARGE SCALE GENOMIC DNA]</scope>
    <source>
        <strain evidence="1 2">BX10</strain>
    </source>
</reference>
<dbReference type="RefSeq" id="WP_158357382.1">
    <property type="nucleotide sequence ID" value="NZ_JACRTJ010000018.1"/>
</dbReference>
<proteinExistence type="predicted"/>
<dbReference type="Proteomes" id="UP000647491">
    <property type="component" value="Unassembled WGS sequence"/>
</dbReference>
<organism evidence="1 2">
    <name type="scientific">Enterocloster hominis</name>
    <name type="common">ex Liu et al. 2021</name>
    <dbReference type="NCBI Taxonomy" id="2763663"/>
    <lineage>
        <taxon>Bacteria</taxon>
        <taxon>Bacillati</taxon>
        <taxon>Bacillota</taxon>
        <taxon>Clostridia</taxon>
        <taxon>Lachnospirales</taxon>
        <taxon>Lachnospiraceae</taxon>
        <taxon>Enterocloster</taxon>
    </lineage>
</organism>
<evidence type="ECO:0000313" key="1">
    <source>
        <dbReference type="EMBL" id="MBC8599369.1"/>
    </source>
</evidence>
<dbReference type="EMBL" id="JACRTJ010000018">
    <property type="protein sequence ID" value="MBC8599369.1"/>
    <property type="molecule type" value="Genomic_DNA"/>
</dbReference>
<sequence length="105" mass="11748">MEYRALGNSNLDDGTVKGDRREAACMAWFPAGRELYPVSVKFKGDDGEVICVRNINISSSEDILCNGIASKQFLCNAVIGGLVQDFALIFYARPSRWEIVFRPRQ</sequence>
<evidence type="ECO:0000313" key="2">
    <source>
        <dbReference type="Proteomes" id="UP000647491"/>
    </source>
</evidence>
<name>A0ABR7NTC1_9FIRM</name>
<gene>
    <name evidence="1" type="ORF">H8708_09040</name>
</gene>
<protein>
    <submittedName>
        <fullName evidence="1">Uncharacterized protein</fullName>
    </submittedName>
</protein>
<comment type="caution">
    <text evidence="1">The sequence shown here is derived from an EMBL/GenBank/DDBJ whole genome shotgun (WGS) entry which is preliminary data.</text>
</comment>
<accession>A0ABR7NTC1</accession>
<keyword evidence="2" id="KW-1185">Reference proteome</keyword>